<dbReference type="EMBL" id="RAPO01000001">
    <property type="protein sequence ID" value="RKD97714.1"/>
    <property type="molecule type" value="Genomic_DNA"/>
</dbReference>
<sequence length="239" mass="25587">MNRRRFITIAGGGLGVGGFSGVTTADTRGVVGAQDPALFEVTNRWTNSPVGPGEVLEVHATIENVGGETGRTDVELIVGYSPEVEDRRMLTLAPGERRTITLEFRAGDPSGGHEEFPVRVDTGAHSVTEMVTVTTWTGDPALFEVDSVWTNSPVGASELLEVYATIENVGDETGRTDIELIVGYSPEVEDSRMLTLAPGERRTIILEFRAGDPSGGREEFPVEVDTGAHSVTEMVAVVE</sequence>
<dbReference type="InterPro" id="IPR013783">
    <property type="entry name" value="Ig-like_fold"/>
</dbReference>
<gene>
    <name evidence="1" type="ORF">ATJ93_0706</name>
</gene>
<dbReference type="AlphaFoldDB" id="A0A3R7KN60"/>
<evidence type="ECO:0008006" key="3">
    <source>
        <dbReference type="Google" id="ProtNLM"/>
    </source>
</evidence>
<reference evidence="1 2" key="1">
    <citation type="submission" date="2018-09" db="EMBL/GenBank/DDBJ databases">
        <title>Genomic Encyclopedia of Archaeal and Bacterial Type Strains, Phase II (KMG-II): from individual species to whole genera.</title>
        <authorList>
            <person name="Goeker M."/>
        </authorList>
    </citation>
    <scope>NUCLEOTIDE SEQUENCE [LARGE SCALE GENOMIC DNA]</scope>
    <source>
        <strain evidence="1 2">DSM 13151</strain>
    </source>
</reference>
<dbReference type="Gene3D" id="2.60.40.10">
    <property type="entry name" value="Immunoglobulins"/>
    <property type="match status" value="2"/>
</dbReference>
<proteinExistence type="predicted"/>
<keyword evidence="2" id="KW-1185">Reference proteome</keyword>
<dbReference type="Proteomes" id="UP000283805">
    <property type="component" value="Unassembled WGS sequence"/>
</dbReference>
<name>A0A3R7KN60_9EURY</name>
<evidence type="ECO:0000313" key="2">
    <source>
        <dbReference type="Proteomes" id="UP000283805"/>
    </source>
</evidence>
<accession>A0A3R7KN60</accession>
<comment type="caution">
    <text evidence="1">The sequence shown here is derived from an EMBL/GenBank/DDBJ whole genome shotgun (WGS) entry which is preliminary data.</text>
</comment>
<organism evidence="1 2">
    <name type="scientific">Halopiger aswanensis</name>
    <dbReference type="NCBI Taxonomy" id="148449"/>
    <lineage>
        <taxon>Archaea</taxon>
        <taxon>Methanobacteriati</taxon>
        <taxon>Methanobacteriota</taxon>
        <taxon>Stenosarchaea group</taxon>
        <taxon>Halobacteria</taxon>
        <taxon>Halobacteriales</taxon>
        <taxon>Natrialbaceae</taxon>
        <taxon>Halopiger</taxon>
    </lineage>
</organism>
<evidence type="ECO:0000313" key="1">
    <source>
        <dbReference type="EMBL" id="RKD97714.1"/>
    </source>
</evidence>
<protein>
    <recommendedName>
        <fullName evidence="3">CARDB protein</fullName>
    </recommendedName>
</protein>
<dbReference type="OrthoDB" id="156963at2157"/>